<organism evidence="1 2">
    <name type="scientific">Ceratitis capitata</name>
    <name type="common">Mediterranean fruit fly</name>
    <name type="synonym">Tephritis capitata</name>
    <dbReference type="NCBI Taxonomy" id="7213"/>
    <lineage>
        <taxon>Eukaryota</taxon>
        <taxon>Metazoa</taxon>
        <taxon>Ecdysozoa</taxon>
        <taxon>Arthropoda</taxon>
        <taxon>Hexapoda</taxon>
        <taxon>Insecta</taxon>
        <taxon>Pterygota</taxon>
        <taxon>Neoptera</taxon>
        <taxon>Endopterygota</taxon>
        <taxon>Diptera</taxon>
        <taxon>Brachycera</taxon>
        <taxon>Muscomorpha</taxon>
        <taxon>Tephritoidea</taxon>
        <taxon>Tephritidae</taxon>
        <taxon>Ceratitis</taxon>
        <taxon>Ceratitis</taxon>
    </lineage>
</organism>
<dbReference type="EMBL" id="CAJHJT010000056">
    <property type="protein sequence ID" value="CAD7014950.1"/>
    <property type="molecule type" value="Genomic_DNA"/>
</dbReference>
<dbReference type="Proteomes" id="UP000606786">
    <property type="component" value="Unassembled WGS sequence"/>
</dbReference>
<name>A0A811VI35_CERCA</name>
<comment type="caution">
    <text evidence="1">The sequence shown here is derived from an EMBL/GenBank/DDBJ whole genome shotgun (WGS) entry which is preliminary data.</text>
</comment>
<accession>A0A811VI35</accession>
<keyword evidence="2" id="KW-1185">Reference proteome</keyword>
<dbReference type="AlphaFoldDB" id="A0A811VI35"/>
<evidence type="ECO:0000313" key="2">
    <source>
        <dbReference type="Proteomes" id="UP000606786"/>
    </source>
</evidence>
<proteinExistence type="predicted"/>
<evidence type="ECO:0000313" key="1">
    <source>
        <dbReference type="EMBL" id="CAD7014950.1"/>
    </source>
</evidence>
<protein>
    <submittedName>
        <fullName evidence="1">(Mediterranean fruit fly) hypothetical protein</fullName>
    </submittedName>
</protein>
<sequence length="116" mass="12883">MSTKALKRRVPCSLWTHLKRAFRYEQNALYASECDQFALGHFSQTFAKENVFVGSGGGGGDGGGLVNVSERYTTYKNTVLEYLCVCANRKEQIVVILLCRSPRSEINARISVAPCE</sequence>
<gene>
    <name evidence="1" type="ORF">CCAP1982_LOCUS22913</name>
</gene>
<reference evidence="1" key="1">
    <citation type="submission" date="2020-11" db="EMBL/GenBank/DDBJ databases">
        <authorList>
            <person name="Whitehead M."/>
        </authorList>
    </citation>
    <scope>NUCLEOTIDE SEQUENCE</scope>
    <source>
        <strain evidence="1">EGII</strain>
    </source>
</reference>